<dbReference type="eggNOG" id="COG5412">
    <property type="taxonomic scope" value="Bacteria"/>
</dbReference>
<dbReference type="EMBL" id="JMQI01000062">
    <property type="protein sequence ID" value="KDN18773.1"/>
    <property type="molecule type" value="Genomic_DNA"/>
</dbReference>
<accession>A0A066U3I9</accession>
<dbReference type="RefSeq" id="WP_043785978.1">
    <property type="nucleotide sequence ID" value="NZ_JMQI01000062.1"/>
</dbReference>
<reference evidence="3 4" key="1">
    <citation type="submission" date="2014-05" db="EMBL/GenBank/DDBJ databases">
        <title>Draft genome sequence of Amycolatopsis rifamycinica DSM 46095.</title>
        <authorList>
            <person name="Lal R."/>
            <person name="Saxena A."/>
            <person name="Kumari R."/>
            <person name="Mukherjee U."/>
            <person name="Singh P."/>
            <person name="Sangwan N."/>
            <person name="Mahato N.K."/>
        </authorList>
    </citation>
    <scope>NUCLEOTIDE SEQUENCE [LARGE SCALE GENOMIC DNA]</scope>
    <source>
        <strain evidence="3 4">DSM 46095</strain>
    </source>
</reference>
<organism evidence="3 4">
    <name type="scientific">Amycolatopsis rifamycinica</name>
    <dbReference type="NCBI Taxonomy" id="287986"/>
    <lineage>
        <taxon>Bacteria</taxon>
        <taxon>Bacillati</taxon>
        <taxon>Actinomycetota</taxon>
        <taxon>Actinomycetes</taxon>
        <taxon>Pseudonocardiales</taxon>
        <taxon>Pseudonocardiaceae</taxon>
        <taxon>Amycolatopsis</taxon>
    </lineage>
</organism>
<comment type="caution">
    <text evidence="3">The sequence shown here is derived from an EMBL/GenBank/DDBJ whole genome shotgun (WGS) entry which is preliminary data.</text>
</comment>
<feature type="region of interest" description="Disordered" evidence="1">
    <location>
        <begin position="189"/>
        <end position="258"/>
    </location>
</feature>
<sequence length="258" mass="27363">MRGYSHDNDLDPTLRPKGDRIERDDHDLLGRAAAAGRTDVLGPEGMLGLQRAVGNAGTASLVEEERSPVHDVVGSGGGAPLDTETRADMETRFGADFSDVRVHTDGAAHDSAKSVNAQAYTVGSNIVFQRDKYDPGSDSGKHMLAHELTHVVQQRSGPVDGTDAGGGVKVSDPSDRFEREAVANADRLMSSPAPASASAAGPAVQRCEDGGAHEESVQRMTAQREEEAPAADEGEEEQTAQTAQTYVQREEELEEEAS</sequence>
<feature type="compositionally biased region" description="Low complexity" evidence="1">
    <location>
        <begin position="190"/>
        <end position="203"/>
    </location>
</feature>
<feature type="compositionally biased region" description="Basic and acidic residues" evidence="1">
    <location>
        <begin position="206"/>
        <end position="227"/>
    </location>
</feature>
<proteinExistence type="predicted"/>
<protein>
    <recommendedName>
        <fullName evidence="2">eCIS core domain-containing protein</fullName>
    </recommendedName>
</protein>
<name>A0A066U3I9_9PSEU</name>
<dbReference type="AlphaFoldDB" id="A0A066U3I9"/>
<feature type="region of interest" description="Disordered" evidence="1">
    <location>
        <begin position="152"/>
        <end position="175"/>
    </location>
</feature>
<evidence type="ECO:0000313" key="4">
    <source>
        <dbReference type="Proteomes" id="UP000027345"/>
    </source>
</evidence>
<feature type="domain" description="eCIS core" evidence="2">
    <location>
        <begin position="80"/>
        <end position="157"/>
    </location>
</feature>
<keyword evidence="4" id="KW-1185">Reference proteome</keyword>
<dbReference type="InterPro" id="IPR025295">
    <property type="entry name" value="eCIS_core_dom"/>
</dbReference>
<evidence type="ECO:0000313" key="3">
    <source>
        <dbReference type="EMBL" id="KDN18773.1"/>
    </source>
</evidence>
<feature type="region of interest" description="Disordered" evidence="1">
    <location>
        <begin position="1"/>
        <end position="25"/>
    </location>
</feature>
<gene>
    <name evidence="3" type="ORF">DV20_29735</name>
</gene>
<dbReference type="Proteomes" id="UP000027345">
    <property type="component" value="Unassembled WGS sequence"/>
</dbReference>
<evidence type="ECO:0000256" key="1">
    <source>
        <dbReference type="SAM" id="MobiDB-lite"/>
    </source>
</evidence>
<feature type="region of interest" description="Disordered" evidence="1">
    <location>
        <begin position="65"/>
        <end position="84"/>
    </location>
</feature>
<dbReference type="Pfam" id="PF13699">
    <property type="entry name" value="eCIS_core"/>
    <property type="match status" value="1"/>
</dbReference>
<dbReference type="STRING" id="287986.DV20_29735"/>
<feature type="compositionally biased region" description="Acidic residues" evidence="1">
    <location>
        <begin position="228"/>
        <end position="238"/>
    </location>
</feature>
<dbReference type="OrthoDB" id="9153660at2"/>
<evidence type="ECO:0000259" key="2">
    <source>
        <dbReference type="Pfam" id="PF13699"/>
    </source>
</evidence>